<evidence type="ECO:0000313" key="2">
    <source>
        <dbReference type="Proteomes" id="UP001519460"/>
    </source>
</evidence>
<name>A0ABD0LAZ0_9CAEN</name>
<protein>
    <recommendedName>
        <fullName evidence="3">Extracellular membrane protein CFEM domain-containing protein</fullName>
    </recommendedName>
</protein>
<proteinExistence type="predicted"/>
<organism evidence="1 2">
    <name type="scientific">Batillaria attramentaria</name>
    <dbReference type="NCBI Taxonomy" id="370345"/>
    <lineage>
        <taxon>Eukaryota</taxon>
        <taxon>Metazoa</taxon>
        <taxon>Spiralia</taxon>
        <taxon>Lophotrochozoa</taxon>
        <taxon>Mollusca</taxon>
        <taxon>Gastropoda</taxon>
        <taxon>Caenogastropoda</taxon>
        <taxon>Sorbeoconcha</taxon>
        <taxon>Cerithioidea</taxon>
        <taxon>Batillariidae</taxon>
        <taxon>Batillaria</taxon>
    </lineage>
</organism>
<comment type="caution">
    <text evidence="1">The sequence shown here is derived from an EMBL/GenBank/DDBJ whole genome shotgun (WGS) entry which is preliminary data.</text>
</comment>
<dbReference type="Proteomes" id="UP001519460">
    <property type="component" value="Unassembled WGS sequence"/>
</dbReference>
<accession>A0ABD0LAZ0</accession>
<evidence type="ECO:0008006" key="3">
    <source>
        <dbReference type="Google" id="ProtNLM"/>
    </source>
</evidence>
<keyword evidence="2" id="KW-1185">Reference proteome</keyword>
<evidence type="ECO:0000313" key="1">
    <source>
        <dbReference type="EMBL" id="KAK7496697.1"/>
    </source>
</evidence>
<feature type="non-terminal residue" evidence="1">
    <location>
        <position position="1"/>
    </location>
</feature>
<sequence length="80" mass="9277">SCICSDDRSCISSDYRSCICYRTKLNRESRWRWRSGQCSSRLDVSHDTLPPPPPCQPALLTFTPRHFRLNDLDRTAADMN</sequence>
<gene>
    <name evidence="1" type="ORF">BaRGS_00012104</name>
</gene>
<dbReference type="EMBL" id="JACVVK020000065">
    <property type="protein sequence ID" value="KAK7496697.1"/>
    <property type="molecule type" value="Genomic_DNA"/>
</dbReference>
<dbReference type="AlphaFoldDB" id="A0ABD0LAZ0"/>
<reference evidence="1 2" key="1">
    <citation type="journal article" date="2023" name="Sci. Data">
        <title>Genome assembly of the Korean intertidal mud-creeper Batillaria attramentaria.</title>
        <authorList>
            <person name="Patra A.K."/>
            <person name="Ho P.T."/>
            <person name="Jun S."/>
            <person name="Lee S.J."/>
            <person name="Kim Y."/>
            <person name="Won Y.J."/>
        </authorList>
    </citation>
    <scope>NUCLEOTIDE SEQUENCE [LARGE SCALE GENOMIC DNA]</scope>
    <source>
        <strain evidence="1">Wonlab-2016</strain>
    </source>
</reference>